<dbReference type="EMBL" id="JAELXT010000017">
    <property type="protein sequence ID" value="MBJ6126893.1"/>
    <property type="molecule type" value="Genomic_DNA"/>
</dbReference>
<name>A0ABS0Y3L8_9HYPH</name>
<comment type="caution">
    <text evidence="1">The sequence shown here is derived from an EMBL/GenBank/DDBJ whole genome shotgun (WGS) entry which is preliminary data.</text>
</comment>
<sequence length="287" mass="32248">MAKTVANAQFQSWLTWVGLAPADANLESEPAASSNLTPLPSPTRLISPTEQRLPRYLAPLCEGLVGFFEEHGLHLDQLYTWKIPPVPSFVPFERESDSLAKANARLKRVLSAIWHGQPDSRYELAEWYVAKWGGVYNREATLRTCIAQSDEELIGRGTSGVATWSKLLAIRNPDRFAIFDARVSVALNALQIVQDHKRPIFFPNLPSKNRTVREFQDWIRGRDQGRGHKAFPARAYGIYLKVLSEVVRQLNLASIDEIEMLLFAQAEILARRAMSHPTMLQSSIAAA</sequence>
<evidence type="ECO:0000313" key="2">
    <source>
        <dbReference type="Proteomes" id="UP000620670"/>
    </source>
</evidence>
<organism evidence="1 2">
    <name type="scientific">Microvirga splendida</name>
    <dbReference type="NCBI Taxonomy" id="2795727"/>
    <lineage>
        <taxon>Bacteria</taxon>
        <taxon>Pseudomonadati</taxon>
        <taxon>Pseudomonadota</taxon>
        <taxon>Alphaproteobacteria</taxon>
        <taxon>Hyphomicrobiales</taxon>
        <taxon>Methylobacteriaceae</taxon>
        <taxon>Microvirga</taxon>
    </lineage>
</organism>
<accession>A0ABS0Y3L8</accession>
<protein>
    <submittedName>
        <fullName evidence="1">Uncharacterized protein</fullName>
    </submittedName>
</protein>
<dbReference type="Proteomes" id="UP000620670">
    <property type="component" value="Unassembled WGS sequence"/>
</dbReference>
<evidence type="ECO:0000313" key="1">
    <source>
        <dbReference type="EMBL" id="MBJ6126893.1"/>
    </source>
</evidence>
<dbReference type="RefSeq" id="WP_199050114.1">
    <property type="nucleotide sequence ID" value="NZ_JAELXT010000017.1"/>
</dbReference>
<reference evidence="2" key="1">
    <citation type="submission" date="2020-12" db="EMBL/GenBank/DDBJ databases">
        <title>Hymenobacter sp.</title>
        <authorList>
            <person name="Kim M.K."/>
        </authorList>
    </citation>
    <scope>NUCLEOTIDE SEQUENCE [LARGE SCALE GENOMIC DNA]</scope>
    <source>
        <strain evidence="2">BT325</strain>
    </source>
</reference>
<gene>
    <name evidence="1" type="ORF">JAO75_15910</name>
</gene>
<keyword evidence="2" id="KW-1185">Reference proteome</keyword>
<proteinExistence type="predicted"/>